<dbReference type="EMBL" id="SZYD01000006">
    <property type="protein sequence ID" value="KAD5961409.1"/>
    <property type="molecule type" value="Genomic_DNA"/>
</dbReference>
<sequence>MKHLSGCAGRETHEDEMLKMKMKVVSMSEVSSRMMPPEVRVQGEEDGGVVRTRFLCLIEAPTFPSFFCPLTLLVQTLFQSINPTSNPEIKDPTMHHQSSQHFDLEQENDALGFGGGEPTSWLSREGLLPSSPSHHRNLSAFSNFTANKVVQPLIVCFSLYFIYIRL</sequence>
<reference evidence="1 2" key="1">
    <citation type="submission" date="2019-05" db="EMBL/GenBank/DDBJ databases">
        <title>Mikania micrantha, genome provides insights into the molecular mechanism of rapid growth.</title>
        <authorList>
            <person name="Liu B."/>
        </authorList>
    </citation>
    <scope>NUCLEOTIDE SEQUENCE [LARGE SCALE GENOMIC DNA]</scope>
    <source>
        <strain evidence="1">NLD-2019</strain>
        <tissue evidence="1">Leaf</tissue>
    </source>
</reference>
<comment type="caution">
    <text evidence="1">The sequence shown here is derived from an EMBL/GenBank/DDBJ whole genome shotgun (WGS) entry which is preliminary data.</text>
</comment>
<accession>A0A5N6P768</accession>
<keyword evidence="2" id="KW-1185">Reference proteome</keyword>
<gene>
    <name evidence="1" type="ORF">E3N88_12882</name>
</gene>
<dbReference type="AlphaFoldDB" id="A0A5N6P768"/>
<dbReference type="Proteomes" id="UP000326396">
    <property type="component" value="Linkage Group LG14"/>
</dbReference>
<organism evidence="1 2">
    <name type="scientific">Mikania micrantha</name>
    <name type="common">bitter vine</name>
    <dbReference type="NCBI Taxonomy" id="192012"/>
    <lineage>
        <taxon>Eukaryota</taxon>
        <taxon>Viridiplantae</taxon>
        <taxon>Streptophyta</taxon>
        <taxon>Embryophyta</taxon>
        <taxon>Tracheophyta</taxon>
        <taxon>Spermatophyta</taxon>
        <taxon>Magnoliopsida</taxon>
        <taxon>eudicotyledons</taxon>
        <taxon>Gunneridae</taxon>
        <taxon>Pentapetalae</taxon>
        <taxon>asterids</taxon>
        <taxon>campanulids</taxon>
        <taxon>Asterales</taxon>
        <taxon>Asteraceae</taxon>
        <taxon>Asteroideae</taxon>
        <taxon>Heliantheae alliance</taxon>
        <taxon>Eupatorieae</taxon>
        <taxon>Mikania</taxon>
    </lineage>
</organism>
<evidence type="ECO:0000313" key="1">
    <source>
        <dbReference type="EMBL" id="KAD5961409.1"/>
    </source>
</evidence>
<proteinExistence type="predicted"/>
<evidence type="ECO:0000313" key="2">
    <source>
        <dbReference type="Proteomes" id="UP000326396"/>
    </source>
</evidence>
<protein>
    <submittedName>
        <fullName evidence="1">Uncharacterized protein</fullName>
    </submittedName>
</protein>
<name>A0A5N6P768_9ASTR</name>